<keyword evidence="2" id="KW-0675">Receptor</keyword>
<organism evidence="1 2">
    <name type="scientific">Danio rerio</name>
    <name type="common">Zebrafish</name>
    <name type="synonym">Brachydanio rerio</name>
    <dbReference type="NCBI Taxonomy" id="7955"/>
    <lineage>
        <taxon>Eukaryota</taxon>
        <taxon>Metazoa</taxon>
        <taxon>Chordata</taxon>
        <taxon>Craniata</taxon>
        <taxon>Vertebrata</taxon>
        <taxon>Euteleostomi</taxon>
        <taxon>Actinopterygii</taxon>
        <taxon>Neopterygii</taxon>
        <taxon>Teleostei</taxon>
        <taxon>Ostariophysi</taxon>
        <taxon>Cypriniformes</taxon>
        <taxon>Danionidae</taxon>
        <taxon>Danioninae</taxon>
        <taxon>Danio</taxon>
    </lineage>
</organism>
<name>A0AC58IQZ9_DANRE</name>
<sequence length="97" mass="11224">MSSCPSGNNQQSASLLWTADSSFLNGVSHHKQITMGVLLEYEHDYQYHDHDNDSNDSAYDEDYFGDLHTVCDKQELSCDFPARRPWLETNNLPRRTR</sequence>
<reference evidence="2" key="1">
    <citation type="submission" date="2025-08" db="UniProtKB">
        <authorList>
            <consortium name="RefSeq"/>
        </authorList>
    </citation>
    <scope>IDENTIFICATION</scope>
    <source>
        <strain evidence="2">Tuebingen</strain>
        <tissue evidence="2">Fibroblasts and whole tissue</tissue>
    </source>
</reference>
<accession>A0AC58IQZ9</accession>
<evidence type="ECO:0000313" key="2">
    <source>
        <dbReference type="RefSeq" id="XP_073796652.1"/>
    </source>
</evidence>
<dbReference type="Proteomes" id="UP000000437">
    <property type="component" value="Chromosome 24"/>
</dbReference>
<gene>
    <name evidence="2" type="primary">ackr4b</name>
    <name evidence="2" type="synonym">ccrl1b</name>
    <name evidence="2" type="synonym">sb:eu250</name>
</gene>
<evidence type="ECO:0000313" key="1">
    <source>
        <dbReference type="Proteomes" id="UP000000437"/>
    </source>
</evidence>
<dbReference type="RefSeq" id="XP_073796652.1">
    <property type="nucleotide sequence ID" value="XM_073940551.1"/>
</dbReference>
<protein>
    <submittedName>
        <fullName evidence="2">Atypical chemokine receptor 4b isoform X1</fullName>
    </submittedName>
</protein>
<proteinExistence type="predicted"/>
<keyword evidence="1" id="KW-1185">Reference proteome</keyword>